<feature type="transmembrane region" description="Helical" evidence="6">
    <location>
        <begin position="148"/>
        <end position="171"/>
    </location>
</feature>
<evidence type="ECO:0000256" key="5">
    <source>
        <dbReference type="ARBA" id="ARBA00023136"/>
    </source>
</evidence>
<keyword evidence="4 6" id="KW-1133">Transmembrane helix</keyword>
<comment type="subcellular location">
    <subcellularLocation>
        <location evidence="1">Cell membrane</location>
        <topology evidence="1">Multi-pass membrane protein</topology>
    </subcellularLocation>
</comment>
<reference evidence="7" key="1">
    <citation type="journal article" date="2020" name="mSystems">
        <title>Genome- and Community-Level Interaction Insights into Carbon Utilization and Element Cycling Functions of Hydrothermarchaeota in Hydrothermal Sediment.</title>
        <authorList>
            <person name="Zhou Z."/>
            <person name="Liu Y."/>
            <person name="Xu W."/>
            <person name="Pan J."/>
            <person name="Luo Z.H."/>
            <person name="Li M."/>
        </authorList>
    </citation>
    <scope>NUCLEOTIDE SEQUENCE [LARGE SCALE GENOMIC DNA]</scope>
    <source>
        <strain evidence="7">SpSt-855</strain>
    </source>
</reference>
<sequence length="452" mass="47619">MARESLRPPSLRHDALWMMGGQLGAALLQAAYFVLIGRALGSAQYGAFVGVVALVSVGSQFSGLGMEMLLLREVSREPRQFAVSWGRALEVTVAGATVLLLLAVTLGHVIFARALWPLLPYVALADGLFGRLLQVASRALQATRQMRWAAVLPVGMSAARAGVAAVFFRLVETGRVTATAGGWVAMYWTASAAAALLALAVLTARLGWPRFGRVRGRDLSEGLSFAVSSSSISAYNDLDKTLLVGAGQMQAAGIYGAAYRVVDAATMPIYSLFTAATPRFFRAGAGGNAAGSVAEMEALMRSMLRRALPATVLVSALLFLVAPVLPVALGPSFAGAVEALRWLCLLPVLRLLHYTWGTAVTASTSQWRRTAAQAAAAGLNLGLCAWLIPVWSWRGAAWASLATDAALAAMSFAIWRHWAGRRRQLSVVSGQSPVVSGQFSVVGGPSCCSSPE</sequence>
<evidence type="ECO:0000256" key="1">
    <source>
        <dbReference type="ARBA" id="ARBA00004651"/>
    </source>
</evidence>
<name>A0A7V5CUC1_9BACT</name>
<feature type="transmembrane region" description="Helical" evidence="6">
    <location>
        <begin position="91"/>
        <end position="112"/>
    </location>
</feature>
<gene>
    <name evidence="7" type="ORF">ENW50_12535</name>
</gene>
<evidence type="ECO:0000256" key="4">
    <source>
        <dbReference type="ARBA" id="ARBA00022989"/>
    </source>
</evidence>
<dbReference type="PANTHER" id="PTHR30250">
    <property type="entry name" value="PST FAMILY PREDICTED COLANIC ACID TRANSPORTER"/>
    <property type="match status" value="1"/>
</dbReference>
<keyword evidence="5 6" id="KW-0472">Membrane</keyword>
<evidence type="ECO:0000256" key="6">
    <source>
        <dbReference type="SAM" id="Phobius"/>
    </source>
</evidence>
<evidence type="ECO:0008006" key="8">
    <source>
        <dbReference type="Google" id="ProtNLM"/>
    </source>
</evidence>
<feature type="transmembrane region" description="Helical" evidence="6">
    <location>
        <begin position="183"/>
        <end position="208"/>
    </location>
</feature>
<feature type="transmembrane region" description="Helical" evidence="6">
    <location>
        <begin position="340"/>
        <end position="359"/>
    </location>
</feature>
<dbReference type="InterPro" id="IPR002797">
    <property type="entry name" value="Polysacc_synth"/>
</dbReference>
<dbReference type="PANTHER" id="PTHR30250:SF11">
    <property type="entry name" value="O-ANTIGEN TRANSPORTER-RELATED"/>
    <property type="match status" value="1"/>
</dbReference>
<feature type="transmembrane region" description="Helical" evidence="6">
    <location>
        <begin position="371"/>
        <end position="391"/>
    </location>
</feature>
<dbReference type="Pfam" id="PF01943">
    <property type="entry name" value="Polysacc_synt"/>
    <property type="match status" value="1"/>
</dbReference>
<dbReference type="EMBL" id="DTKL01000078">
    <property type="protein sequence ID" value="HGY95492.1"/>
    <property type="molecule type" value="Genomic_DNA"/>
</dbReference>
<protein>
    <recommendedName>
        <fullName evidence="8">Polysaccharide biosynthesis protein</fullName>
    </recommendedName>
</protein>
<dbReference type="AlphaFoldDB" id="A0A7V5CUC1"/>
<dbReference type="InterPro" id="IPR050833">
    <property type="entry name" value="Poly_Biosynth_Transport"/>
</dbReference>
<feature type="transmembrane region" description="Helical" evidence="6">
    <location>
        <begin position="307"/>
        <end position="328"/>
    </location>
</feature>
<evidence type="ECO:0000256" key="2">
    <source>
        <dbReference type="ARBA" id="ARBA00022475"/>
    </source>
</evidence>
<feature type="transmembrane region" description="Helical" evidence="6">
    <location>
        <begin position="47"/>
        <end position="70"/>
    </location>
</feature>
<feature type="transmembrane region" description="Helical" evidence="6">
    <location>
        <begin position="397"/>
        <end position="415"/>
    </location>
</feature>
<dbReference type="GO" id="GO:0005886">
    <property type="term" value="C:plasma membrane"/>
    <property type="evidence" value="ECO:0007669"/>
    <property type="project" value="UniProtKB-SubCell"/>
</dbReference>
<evidence type="ECO:0000256" key="3">
    <source>
        <dbReference type="ARBA" id="ARBA00022692"/>
    </source>
</evidence>
<evidence type="ECO:0000313" key="7">
    <source>
        <dbReference type="EMBL" id="HGY95492.1"/>
    </source>
</evidence>
<organism evidence="7">
    <name type="scientific">Acidobacterium capsulatum</name>
    <dbReference type="NCBI Taxonomy" id="33075"/>
    <lineage>
        <taxon>Bacteria</taxon>
        <taxon>Pseudomonadati</taxon>
        <taxon>Acidobacteriota</taxon>
        <taxon>Terriglobia</taxon>
        <taxon>Terriglobales</taxon>
        <taxon>Acidobacteriaceae</taxon>
        <taxon>Acidobacterium</taxon>
    </lineage>
</organism>
<keyword evidence="3 6" id="KW-0812">Transmembrane</keyword>
<accession>A0A7V5CUC1</accession>
<keyword evidence="2" id="KW-1003">Cell membrane</keyword>
<feature type="transmembrane region" description="Helical" evidence="6">
    <location>
        <begin position="15"/>
        <end position="35"/>
    </location>
</feature>
<comment type="caution">
    <text evidence="7">The sequence shown here is derived from an EMBL/GenBank/DDBJ whole genome shotgun (WGS) entry which is preliminary data.</text>
</comment>
<proteinExistence type="predicted"/>